<evidence type="ECO:0000313" key="4">
    <source>
        <dbReference type="Proteomes" id="UP000823749"/>
    </source>
</evidence>
<reference evidence="3" key="1">
    <citation type="submission" date="2020-08" db="EMBL/GenBank/DDBJ databases">
        <title>Plant Genome Project.</title>
        <authorList>
            <person name="Zhang R.-G."/>
        </authorList>
    </citation>
    <scope>NUCLEOTIDE SEQUENCE</scope>
    <source>
        <strain evidence="3">WSP0</strain>
        <tissue evidence="3">Leaf</tissue>
    </source>
</reference>
<dbReference type="PANTHER" id="PTHR23201:SF108">
    <property type="entry name" value="GIBBERELLIN-REGULATED PROTEIN 6"/>
    <property type="match status" value="1"/>
</dbReference>
<sequence>MAKLASFLLLALIATSMVATTVLATDSHHLSRQLYGKGSLRSNQCGSQCSRRCGQTQYKKPCLFFCNKCCTKCLCVPDGYYGNKGSCPCYNNWKTKKGGPKCP</sequence>
<dbReference type="Proteomes" id="UP000823749">
    <property type="component" value="Chromosome 8"/>
</dbReference>
<feature type="chain" id="PRO_5043989193" evidence="2">
    <location>
        <begin position="25"/>
        <end position="103"/>
    </location>
</feature>
<dbReference type="AlphaFoldDB" id="A0AAV6J9Z2"/>
<organism evidence="3 4">
    <name type="scientific">Rhododendron griersonianum</name>
    <dbReference type="NCBI Taxonomy" id="479676"/>
    <lineage>
        <taxon>Eukaryota</taxon>
        <taxon>Viridiplantae</taxon>
        <taxon>Streptophyta</taxon>
        <taxon>Embryophyta</taxon>
        <taxon>Tracheophyta</taxon>
        <taxon>Spermatophyta</taxon>
        <taxon>Magnoliopsida</taxon>
        <taxon>eudicotyledons</taxon>
        <taxon>Gunneridae</taxon>
        <taxon>Pentapetalae</taxon>
        <taxon>asterids</taxon>
        <taxon>Ericales</taxon>
        <taxon>Ericaceae</taxon>
        <taxon>Ericoideae</taxon>
        <taxon>Rhodoreae</taxon>
        <taxon>Rhododendron</taxon>
    </lineage>
</organism>
<evidence type="ECO:0000256" key="2">
    <source>
        <dbReference type="SAM" id="SignalP"/>
    </source>
</evidence>
<dbReference type="InterPro" id="IPR003854">
    <property type="entry name" value="GASA"/>
</dbReference>
<keyword evidence="2" id="KW-0732">Signal</keyword>
<comment type="similarity">
    <text evidence="1">Belongs to the GASA family.</text>
</comment>
<gene>
    <name evidence="3" type="ORF">RHGRI_024138</name>
</gene>
<feature type="signal peptide" evidence="2">
    <location>
        <begin position="1"/>
        <end position="24"/>
    </location>
</feature>
<dbReference type="EMBL" id="JACTNZ010000008">
    <property type="protein sequence ID" value="KAG5536612.1"/>
    <property type="molecule type" value="Genomic_DNA"/>
</dbReference>
<evidence type="ECO:0000313" key="3">
    <source>
        <dbReference type="EMBL" id="KAG5536612.1"/>
    </source>
</evidence>
<name>A0AAV6J9Z2_9ERIC</name>
<keyword evidence="4" id="KW-1185">Reference proteome</keyword>
<accession>A0AAV6J9Z2</accession>
<dbReference type="PANTHER" id="PTHR23201">
    <property type="entry name" value="EXTENSIN, PROLINE-RICH PROTEIN"/>
    <property type="match status" value="1"/>
</dbReference>
<dbReference type="Pfam" id="PF02704">
    <property type="entry name" value="GASA"/>
    <property type="match status" value="1"/>
</dbReference>
<comment type="caution">
    <text evidence="3">The sequence shown here is derived from an EMBL/GenBank/DDBJ whole genome shotgun (WGS) entry which is preliminary data.</text>
</comment>
<protein>
    <submittedName>
        <fullName evidence="3">Uncharacterized protein</fullName>
    </submittedName>
</protein>
<proteinExistence type="inferred from homology"/>
<evidence type="ECO:0000256" key="1">
    <source>
        <dbReference type="ARBA" id="ARBA00010582"/>
    </source>
</evidence>